<dbReference type="Proteomes" id="UP001472677">
    <property type="component" value="Unassembled WGS sequence"/>
</dbReference>
<gene>
    <name evidence="1" type="ORF">V6N12_035547</name>
</gene>
<reference evidence="1 2" key="1">
    <citation type="journal article" date="2024" name="G3 (Bethesda)">
        <title>Genome assembly of Hibiscus sabdariffa L. provides insights into metabolisms of medicinal natural products.</title>
        <authorList>
            <person name="Kim T."/>
        </authorList>
    </citation>
    <scope>NUCLEOTIDE SEQUENCE [LARGE SCALE GENOMIC DNA]</scope>
    <source>
        <strain evidence="1">TK-2024</strain>
        <tissue evidence="1">Old leaves</tissue>
    </source>
</reference>
<comment type="caution">
    <text evidence="1">The sequence shown here is derived from an EMBL/GenBank/DDBJ whole genome shotgun (WGS) entry which is preliminary data.</text>
</comment>
<proteinExistence type="predicted"/>
<name>A0ABR2EN23_9ROSI</name>
<organism evidence="1 2">
    <name type="scientific">Hibiscus sabdariffa</name>
    <name type="common">roselle</name>
    <dbReference type="NCBI Taxonomy" id="183260"/>
    <lineage>
        <taxon>Eukaryota</taxon>
        <taxon>Viridiplantae</taxon>
        <taxon>Streptophyta</taxon>
        <taxon>Embryophyta</taxon>
        <taxon>Tracheophyta</taxon>
        <taxon>Spermatophyta</taxon>
        <taxon>Magnoliopsida</taxon>
        <taxon>eudicotyledons</taxon>
        <taxon>Gunneridae</taxon>
        <taxon>Pentapetalae</taxon>
        <taxon>rosids</taxon>
        <taxon>malvids</taxon>
        <taxon>Malvales</taxon>
        <taxon>Malvaceae</taxon>
        <taxon>Malvoideae</taxon>
        <taxon>Hibiscus</taxon>
    </lineage>
</organism>
<dbReference type="EMBL" id="JBBPBM010000011">
    <property type="protein sequence ID" value="KAK8563399.1"/>
    <property type="molecule type" value="Genomic_DNA"/>
</dbReference>
<protein>
    <submittedName>
        <fullName evidence="1">Uncharacterized protein</fullName>
    </submittedName>
</protein>
<sequence length="67" mass="7258">MMPFAPNPAPVAQTVQQECMLSIKQTFDQLLAALKPDHPTTPPAATPARAPINKLAQHRAYTFTGTD</sequence>
<evidence type="ECO:0000313" key="1">
    <source>
        <dbReference type="EMBL" id="KAK8563399.1"/>
    </source>
</evidence>
<keyword evidence="2" id="KW-1185">Reference proteome</keyword>
<accession>A0ABR2EN23</accession>
<evidence type="ECO:0000313" key="2">
    <source>
        <dbReference type="Proteomes" id="UP001472677"/>
    </source>
</evidence>